<comment type="caution">
    <text evidence="1">The sequence shown here is derived from an EMBL/GenBank/DDBJ whole genome shotgun (WGS) entry which is preliminary data.</text>
</comment>
<gene>
    <name evidence="1" type="ORF">GPM918_LOCUS41748</name>
    <name evidence="2" type="ORF">SRO942_LOCUS42858</name>
</gene>
<evidence type="ECO:0000313" key="1">
    <source>
        <dbReference type="EMBL" id="CAF1590905.1"/>
    </source>
</evidence>
<dbReference type="Proteomes" id="UP000663829">
    <property type="component" value="Unassembled WGS sequence"/>
</dbReference>
<dbReference type="SUPFAM" id="SSF48452">
    <property type="entry name" value="TPR-like"/>
    <property type="match status" value="1"/>
</dbReference>
<name>A0A815ZZ04_9BILA</name>
<feature type="non-terminal residue" evidence="1">
    <location>
        <position position="1"/>
    </location>
</feature>
<organism evidence="1 3">
    <name type="scientific">Didymodactylos carnosus</name>
    <dbReference type="NCBI Taxonomy" id="1234261"/>
    <lineage>
        <taxon>Eukaryota</taxon>
        <taxon>Metazoa</taxon>
        <taxon>Spiralia</taxon>
        <taxon>Gnathifera</taxon>
        <taxon>Rotifera</taxon>
        <taxon>Eurotatoria</taxon>
        <taxon>Bdelloidea</taxon>
        <taxon>Philodinida</taxon>
        <taxon>Philodinidae</taxon>
        <taxon>Didymodactylos</taxon>
    </lineage>
</organism>
<evidence type="ECO:0000313" key="3">
    <source>
        <dbReference type="Proteomes" id="UP000663829"/>
    </source>
</evidence>
<dbReference type="EMBL" id="CAJOBC010099799">
    <property type="protein sequence ID" value="CAF4463006.1"/>
    <property type="molecule type" value="Genomic_DNA"/>
</dbReference>
<dbReference type="AlphaFoldDB" id="A0A815ZZ04"/>
<sequence length="295" mass="34376">ASIEELNTIFNELVNLYPAEGWITAVKLQCIARHQEWKQMNYPAAVSTYNQALQIWFEYVEDKELNCSFDIAETYASIGYCYRDVINDLTQATKHFDLAIEYYQFGLSDEAATDHEKMTILDKLITFYKNKMETVINADDKVEKVRGAVLAIQYQELALEYMLKYHSSTDIEIGSLTRRLADFYNFASKYDDALMNYQKALRIYMEQYEADSMWISSICSSLVELFISHKHDYDSALRYQIIGHTHTLQENLLKPTDIVYQIHWKKENIGIHLLKYDTELELPVDITDLGDLKAA</sequence>
<proteinExistence type="predicted"/>
<reference evidence="1" key="1">
    <citation type="submission" date="2021-02" db="EMBL/GenBank/DDBJ databases">
        <authorList>
            <person name="Nowell W R."/>
        </authorList>
    </citation>
    <scope>NUCLEOTIDE SEQUENCE</scope>
</reference>
<dbReference type="Proteomes" id="UP000681722">
    <property type="component" value="Unassembled WGS sequence"/>
</dbReference>
<feature type="non-terminal residue" evidence="1">
    <location>
        <position position="295"/>
    </location>
</feature>
<keyword evidence="3" id="KW-1185">Reference proteome</keyword>
<dbReference type="InterPro" id="IPR011990">
    <property type="entry name" value="TPR-like_helical_dom_sf"/>
</dbReference>
<dbReference type="Gene3D" id="1.25.40.10">
    <property type="entry name" value="Tetratricopeptide repeat domain"/>
    <property type="match status" value="2"/>
</dbReference>
<evidence type="ECO:0000313" key="2">
    <source>
        <dbReference type="EMBL" id="CAF4463006.1"/>
    </source>
</evidence>
<protein>
    <recommendedName>
        <fullName evidence="4">Tetratricopeptide repeat protein</fullName>
    </recommendedName>
</protein>
<dbReference type="EMBL" id="CAJNOQ010033637">
    <property type="protein sequence ID" value="CAF1590905.1"/>
    <property type="molecule type" value="Genomic_DNA"/>
</dbReference>
<accession>A0A815ZZ04</accession>
<evidence type="ECO:0008006" key="4">
    <source>
        <dbReference type="Google" id="ProtNLM"/>
    </source>
</evidence>